<evidence type="ECO:0000313" key="2">
    <source>
        <dbReference type="Proteomes" id="UP000028582"/>
    </source>
</evidence>
<sequence length="45" mass="5209">MAETGRVWTTGKGAKPQLYKRTTVSYQHKMEVLVYLDKTAMEETM</sequence>
<reference evidence="1 2" key="1">
    <citation type="submission" date="2013-11" db="EMBL/GenBank/DDBJ databases">
        <title>The Genome Sequence of Phytophthora parasitica P1976.</title>
        <authorList>
            <consortium name="The Broad Institute Genomics Platform"/>
            <person name="Russ C."/>
            <person name="Tyler B."/>
            <person name="Panabieres F."/>
            <person name="Shan W."/>
            <person name="Tripathy S."/>
            <person name="Grunwald N."/>
            <person name="Machado M."/>
            <person name="Johnson C.S."/>
            <person name="Walker B."/>
            <person name="Young S."/>
            <person name="Zeng Q."/>
            <person name="Gargeya S."/>
            <person name="Fitzgerald M."/>
            <person name="Haas B."/>
            <person name="Abouelleil A."/>
            <person name="Allen A.W."/>
            <person name="Alvarado L."/>
            <person name="Arachchi H.M."/>
            <person name="Berlin A.M."/>
            <person name="Chapman S.B."/>
            <person name="Gainer-Dewar J."/>
            <person name="Goldberg J."/>
            <person name="Griggs A."/>
            <person name="Gujja S."/>
            <person name="Hansen M."/>
            <person name="Howarth C."/>
            <person name="Imamovic A."/>
            <person name="Ireland A."/>
            <person name="Larimer J."/>
            <person name="McCowan C."/>
            <person name="Murphy C."/>
            <person name="Pearson M."/>
            <person name="Poon T.W."/>
            <person name="Priest M."/>
            <person name="Roberts A."/>
            <person name="Saif S."/>
            <person name="Shea T."/>
            <person name="Sisk P."/>
            <person name="Sykes S."/>
            <person name="Wortman J."/>
            <person name="Nusbaum C."/>
            <person name="Birren B."/>
        </authorList>
    </citation>
    <scope>NUCLEOTIDE SEQUENCE [LARGE SCALE GENOMIC DNA]</scope>
    <source>
        <strain evidence="1 2">P1976</strain>
    </source>
</reference>
<name>A0A081A688_PHYNI</name>
<accession>A0A081A688</accession>
<organism evidence="1 2">
    <name type="scientific">Phytophthora nicotianae P1976</name>
    <dbReference type="NCBI Taxonomy" id="1317066"/>
    <lineage>
        <taxon>Eukaryota</taxon>
        <taxon>Sar</taxon>
        <taxon>Stramenopiles</taxon>
        <taxon>Oomycota</taxon>
        <taxon>Peronosporomycetes</taxon>
        <taxon>Peronosporales</taxon>
        <taxon>Peronosporaceae</taxon>
        <taxon>Phytophthora</taxon>
    </lineage>
</organism>
<comment type="caution">
    <text evidence="1">The sequence shown here is derived from an EMBL/GenBank/DDBJ whole genome shotgun (WGS) entry which is preliminary data.</text>
</comment>
<gene>
    <name evidence="1" type="ORF">F444_09853</name>
</gene>
<dbReference type="EMBL" id="ANJA01001801">
    <property type="protein sequence ID" value="ETO74399.1"/>
    <property type="molecule type" value="Genomic_DNA"/>
</dbReference>
<evidence type="ECO:0000313" key="1">
    <source>
        <dbReference type="EMBL" id="ETO74399.1"/>
    </source>
</evidence>
<dbReference type="AlphaFoldDB" id="A0A081A688"/>
<proteinExistence type="predicted"/>
<dbReference type="Proteomes" id="UP000028582">
    <property type="component" value="Unassembled WGS sequence"/>
</dbReference>
<protein>
    <submittedName>
        <fullName evidence="1">Uncharacterized protein</fullName>
    </submittedName>
</protein>